<dbReference type="AlphaFoldDB" id="A0AA96WGR4"/>
<dbReference type="RefSeq" id="WP_316430728.1">
    <property type="nucleotide sequence ID" value="NZ_CP053586.1"/>
</dbReference>
<name>A0AA96WGR4_9CYAN</name>
<gene>
    <name evidence="1" type="ORF">HJG54_19210</name>
</gene>
<evidence type="ECO:0000313" key="1">
    <source>
        <dbReference type="EMBL" id="WNZ24760.1"/>
    </source>
</evidence>
<proteinExistence type="predicted"/>
<accession>A0AA96WGR4</accession>
<dbReference type="EMBL" id="CP053586">
    <property type="protein sequence ID" value="WNZ24760.1"/>
    <property type="molecule type" value="Genomic_DNA"/>
</dbReference>
<organism evidence="1">
    <name type="scientific">Leptolyngbya sp. NK1-12</name>
    <dbReference type="NCBI Taxonomy" id="2547451"/>
    <lineage>
        <taxon>Bacteria</taxon>
        <taxon>Bacillati</taxon>
        <taxon>Cyanobacteriota</taxon>
        <taxon>Cyanophyceae</taxon>
        <taxon>Leptolyngbyales</taxon>
        <taxon>Leptolyngbyaceae</taxon>
        <taxon>Leptolyngbya group</taxon>
        <taxon>Leptolyngbya</taxon>
    </lineage>
</organism>
<protein>
    <submittedName>
        <fullName evidence="1">Uncharacterized protein</fullName>
    </submittedName>
</protein>
<reference evidence="1" key="1">
    <citation type="submission" date="2020-05" db="EMBL/GenBank/DDBJ databases">
        <authorList>
            <person name="Zhu T."/>
            <person name="Keshari N."/>
            <person name="Lu X."/>
        </authorList>
    </citation>
    <scope>NUCLEOTIDE SEQUENCE</scope>
    <source>
        <strain evidence="1">NK1-12</strain>
    </source>
</reference>
<sequence>MRQSINVLLATLTTAVLTATILPIGQTTPLLMQPAFDEQVYADCPPVNCSGGGSR</sequence>